<feature type="domain" description="ABC transmembrane type-2" evidence="9">
    <location>
        <begin position="51"/>
        <end position="280"/>
    </location>
</feature>
<organism evidence="10">
    <name type="scientific">Cyanobacterium aponinum AL20115</name>
    <dbReference type="NCBI Taxonomy" id="3090662"/>
    <lineage>
        <taxon>Bacteria</taxon>
        <taxon>Bacillati</taxon>
        <taxon>Cyanobacteriota</taxon>
        <taxon>Cyanophyceae</taxon>
        <taxon>Oscillatoriophycideae</taxon>
        <taxon>Chroococcales</taxon>
        <taxon>Geminocystaceae</taxon>
        <taxon>Cyanobacterium</taxon>
    </lineage>
</organism>
<dbReference type="GO" id="GO:0005886">
    <property type="term" value="C:plasma membrane"/>
    <property type="evidence" value="ECO:0007669"/>
    <property type="project" value="UniProtKB-SubCell"/>
</dbReference>
<comment type="similarity">
    <text evidence="2 8">Belongs to the ABC-2 integral membrane protein family.</text>
</comment>
<keyword evidence="5 8" id="KW-0812">Transmembrane</keyword>
<reference evidence="10" key="1">
    <citation type="submission" date="2023-11" db="EMBL/GenBank/DDBJ databases">
        <title>Genome sequence of Cyanobacterium aponinum BCRC AL20115.</title>
        <authorList>
            <person name="Chang H.-Y."/>
            <person name="Lin K.-M."/>
            <person name="Hsueh H.-T."/>
            <person name="Chu H.-A."/>
            <person name="Kuo C.-H."/>
        </authorList>
    </citation>
    <scope>NUCLEOTIDE SEQUENCE</scope>
    <source>
        <strain evidence="10">AL20115</strain>
    </source>
</reference>
<dbReference type="AlphaFoldDB" id="A0AAF0ZDW3"/>
<feature type="transmembrane region" description="Helical" evidence="8">
    <location>
        <begin position="130"/>
        <end position="159"/>
    </location>
</feature>
<evidence type="ECO:0000256" key="2">
    <source>
        <dbReference type="ARBA" id="ARBA00007783"/>
    </source>
</evidence>
<dbReference type="InterPro" id="IPR013525">
    <property type="entry name" value="ABC2_TM"/>
</dbReference>
<keyword evidence="4 8" id="KW-1003">Cell membrane</keyword>
<proteinExistence type="inferred from homology"/>
<evidence type="ECO:0000256" key="3">
    <source>
        <dbReference type="ARBA" id="ARBA00022448"/>
    </source>
</evidence>
<comment type="caution">
    <text evidence="8">Lacks conserved residue(s) required for the propagation of feature annotation.</text>
</comment>
<keyword evidence="7 8" id="KW-0472">Membrane</keyword>
<feature type="transmembrane region" description="Helical" evidence="8">
    <location>
        <begin position="200"/>
        <end position="221"/>
    </location>
</feature>
<dbReference type="PROSITE" id="PS51012">
    <property type="entry name" value="ABC_TM2"/>
    <property type="match status" value="1"/>
</dbReference>
<dbReference type="PANTHER" id="PTHR30413:SF10">
    <property type="entry name" value="CAPSULE POLYSACCHARIDE EXPORT INNER-MEMBRANE PROTEIN CTRC"/>
    <property type="match status" value="1"/>
</dbReference>
<sequence length="285" mass="32674">MIFNSLGRLIKLWINIIKSSYLSYFIPWRDRWLLQLFVSRQIQIKYRGSVLGFAWSLLTPLFQLGVYTFVFQYALKLKWTENDGNSFNFALLMLTGLAVFSFFAECAIQAPTLILEQPNLIKKVRFPTEILAWALLISTGFSTLILMGFLLVACLILGATSISSTWFTLPLIWFPLIPLVLGITWACSAIGVYFRDLRHIIALFVPLLQFLSPIFYTVSVLPERFQKIIYINPLTLIIEQSRAAIFLGLYPSWEMWRNEISGCMAIAILGAILHNRLRRGFADVV</sequence>
<evidence type="ECO:0000313" key="10">
    <source>
        <dbReference type="EMBL" id="WPF88242.1"/>
    </source>
</evidence>
<evidence type="ECO:0000256" key="4">
    <source>
        <dbReference type="ARBA" id="ARBA00022475"/>
    </source>
</evidence>
<protein>
    <recommendedName>
        <fullName evidence="8">Transport permease protein</fullName>
    </recommendedName>
</protein>
<dbReference type="RefSeq" id="WP_099435155.1">
    <property type="nucleotide sequence ID" value="NZ_CP138348.1"/>
</dbReference>
<evidence type="ECO:0000256" key="7">
    <source>
        <dbReference type="ARBA" id="ARBA00023136"/>
    </source>
</evidence>
<dbReference type="EMBL" id="CP138348">
    <property type="protein sequence ID" value="WPF88242.1"/>
    <property type="molecule type" value="Genomic_DNA"/>
</dbReference>
<dbReference type="GO" id="GO:0015920">
    <property type="term" value="P:lipopolysaccharide transport"/>
    <property type="evidence" value="ECO:0007669"/>
    <property type="project" value="TreeGrafter"/>
</dbReference>
<feature type="transmembrane region" description="Helical" evidence="8">
    <location>
        <begin position="49"/>
        <end position="75"/>
    </location>
</feature>
<comment type="subcellular location">
    <subcellularLocation>
        <location evidence="1 8">Cell membrane</location>
        <topology evidence="1 8">Multi-pass membrane protein</topology>
    </subcellularLocation>
</comment>
<dbReference type="PANTHER" id="PTHR30413">
    <property type="entry name" value="INNER MEMBRANE TRANSPORT PERMEASE"/>
    <property type="match status" value="1"/>
</dbReference>
<evidence type="ECO:0000256" key="1">
    <source>
        <dbReference type="ARBA" id="ARBA00004651"/>
    </source>
</evidence>
<name>A0AAF0ZDW3_9CHRO</name>
<dbReference type="Pfam" id="PF01061">
    <property type="entry name" value="ABC2_membrane"/>
    <property type="match status" value="1"/>
</dbReference>
<feature type="transmembrane region" description="Helical" evidence="8">
    <location>
        <begin position="87"/>
        <end position="110"/>
    </location>
</feature>
<dbReference type="InterPro" id="IPR047817">
    <property type="entry name" value="ABC2_TM_bact-type"/>
</dbReference>
<evidence type="ECO:0000256" key="5">
    <source>
        <dbReference type="ARBA" id="ARBA00022692"/>
    </source>
</evidence>
<accession>A0AAF0ZDW3</accession>
<keyword evidence="3 8" id="KW-0813">Transport</keyword>
<evidence type="ECO:0000256" key="6">
    <source>
        <dbReference type="ARBA" id="ARBA00022989"/>
    </source>
</evidence>
<feature type="transmembrane region" description="Helical" evidence="8">
    <location>
        <begin position="171"/>
        <end position="194"/>
    </location>
</feature>
<keyword evidence="6 8" id="KW-1133">Transmembrane helix</keyword>
<dbReference type="GO" id="GO:0140359">
    <property type="term" value="F:ABC-type transporter activity"/>
    <property type="evidence" value="ECO:0007669"/>
    <property type="project" value="InterPro"/>
</dbReference>
<gene>
    <name evidence="10" type="ORF">SAY89_15800</name>
</gene>
<evidence type="ECO:0000259" key="9">
    <source>
        <dbReference type="PROSITE" id="PS51012"/>
    </source>
</evidence>
<evidence type="ECO:0000256" key="8">
    <source>
        <dbReference type="RuleBase" id="RU361157"/>
    </source>
</evidence>